<sequence length="111" mass="12859">MQTSGYVYDTSDPRCERLTGTIITSPLHGRWAGAVFVEPHRPLYLMPKELFHIENDPHITRSRHIRMEEFFEFGDNITFEGGNGFVLGIERIDQKVYEVVGENNELLESLF</sequence>
<dbReference type="Proteomes" id="UP000298663">
    <property type="component" value="Unassembled WGS sequence"/>
</dbReference>
<organism evidence="1 2">
    <name type="scientific">Steinernema carpocapsae</name>
    <name type="common">Entomopathogenic nematode</name>
    <dbReference type="NCBI Taxonomy" id="34508"/>
    <lineage>
        <taxon>Eukaryota</taxon>
        <taxon>Metazoa</taxon>
        <taxon>Ecdysozoa</taxon>
        <taxon>Nematoda</taxon>
        <taxon>Chromadorea</taxon>
        <taxon>Rhabditida</taxon>
        <taxon>Tylenchina</taxon>
        <taxon>Panagrolaimomorpha</taxon>
        <taxon>Strongyloidoidea</taxon>
        <taxon>Steinernematidae</taxon>
        <taxon>Steinernema</taxon>
    </lineage>
</organism>
<reference evidence="1 2" key="1">
    <citation type="journal article" date="2015" name="Genome Biol.">
        <title>Comparative genomics of Steinernema reveals deeply conserved gene regulatory networks.</title>
        <authorList>
            <person name="Dillman A.R."/>
            <person name="Macchietto M."/>
            <person name="Porter C.F."/>
            <person name="Rogers A."/>
            <person name="Williams B."/>
            <person name="Antoshechkin I."/>
            <person name="Lee M.M."/>
            <person name="Goodwin Z."/>
            <person name="Lu X."/>
            <person name="Lewis E.E."/>
            <person name="Goodrich-Blair H."/>
            <person name="Stock S.P."/>
            <person name="Adams B.J."/>
            <person name="Sternberg P.W."/>
            <person name="Mortazavi A."/>
        </authorList>
    </citation>
    <scope>NUCLEOTIDE SEQUENCE [LARGE SCALE GENOMIC DNA]</scope>
    <source>
        <strain evidence="1 2">ALL</strain>
    </source>
</reference>
<accession>A0A4U5P0N3</accession>
<dbReference type="OrthoDB" id="10606167at2759"/>
<dbReference type="AlphaFoldDB" id="A0A4U5P0N3"/>
<evidence type="ECO:0000313" key="2">
    <source>
        <dbReference type="Proteomes" id="UP000298663"/>
    </source>
</evidence>
<gene>
    <name evidence="1" type="ORF">L596_013323</name>
</gene>
<dbReference type="EMBL" id="AZBU02000003">
    <property type="protein sequence ID" value="TKR89183.1"/>
    <property type="molecule type" value="Genomic_DNA"/>
</dbReference>
<protein>
    <submittedName>
        <fullName evidence="1">Uncharacterized protein</fullName>
    </submittedName>
</protein>
<comment type="caution">
    <text evidence="1">The sequence shown here is derived from an EMBL/GenBank/DDBJ whole genome shotgun (WGS) entry which is preliminary data.</text>
</comment>
<name>A0A4U5P0N3_STECR</name>
<keyword evidence="2" id="KW-1185">Reference proteome</keyword>
<evidence type="ECO:0000313" key="1">
    <source>
        <dbReference type="EMBL" id="TKR89183.1"/>
    </source>
</evidence>
<proteinExistence type="predicted"/>
<reference evidence="1 2" key="2">
    <citation type="journal article" date="2019" name="G3 (Bethesda)">
        <title>Hybrid Assembly of the Genome of the Entomopathogenic Nematode Steinernema carpocapsae Identifies the X-Chromosome.</title>
        <authorList>
            <person name="Serra L."/>
            <person name="Macchietto M."/>
            <person name="Macias-Munoz A."/>
            <person name="McGill C.J."/>
            <person name="Rodriguez I.M."/>
            <person name="Rodriguez B."/>
            <person name="Murad R."/>
            <person name="Mortazavi A."/>
        </authorList>
    </citation>
    <scope>NUCLEOTIDE SEQUENCE [LARGE SCALE GENOMIC DNA]</scope>
    <source>
        <strain evidence="1 2">ALL</strain>
    </source>
</reference>